<feature type="region of interest" description="Disordered" evidence="1">
    <location>
        <begin position="40"/>
        <end position="103"/>
    </location>
</feature>
<evidence type="ECO:0000256" key="1">
    <source>
        <dbReference type="SAM" id="MobiDB-lite"/>
    </source>
</evidence>
<reference evidence="3" key="1">
    <citation type="journal article" date="2019" name="Int. J. Syst. Evol. Microbiol.">
        <title>The Global Catalogue of Microorganisms (GCM) 10K type strain sequencing project: providing services to taxonomists for standard genome sequencing and annotation.</title>
        <authorList>
            <consortium name="The Broad Institute Genomics Platform"/>
            <consortium name="The Broad Institute Genome Sequencing Center for Infectious Disease"/>
            <person name="Wu L."/>
            <person name="Ma J."/>
        </authorList>
    </citation>
    <scope>NUCLEOTIDE SEQUENCE [LARGE SCALE GENOMIC DNA]</scope>
    <source>
        <strain evidence="3">JCM 3399</strain>
    </source>
</reference>
<sequence length="103" mass="10370">MLAGRVEAAVVAVVALIVVIAEPALSAALFTAVAAGGRPVRGEVSAARSPGPRRPAYGVVHKAPPYGAPPARPAAALGAPRRPRRSRRAGNRAAPVRPSPTTA</sequence>
<accession>A0ABQ2UNE3</accession>
<gene>
    <name evidence="2" type="ORF">GCM10010211_01470</name>
</gene>
<organism evidence="2 3">
    <name type="scientific">Streptomyces albospinus</name>
    <dbReference type="NCBI Taxonomy" id="285515"/>
    <lineage>
        <taxon>Bacteria</taxon>
        <taxon>Bacillati</taxon>
        <taxon>Actinomycetota</taxon>
        <taxon>Actinomycetes</taxon>
        <taxon>Kitasatosporales</taxon>
        <taxon>Streptomycetaceae</taxon>
        <taxon>Streptomyces</taxon>
    </lineage>
</organism>
<protein>
    <recommendedName>
        <fullName evidence="4">Secreted protein</fullName>
    </recommendedName>
</protein>
<dbReference type="Proteomes" id="UP000654471">
    <property type="component" value="Unassembled WGS sequence"/>
</dbReference>
<proteinExistence type="predicted"/>
<comment type="caution">
    <text evidence="2">The sequence shown here is derived from an EMBL/GenBank/DDBJ whole genome shotgun (WGS) entry which is preliminary data.</text>
</comment>
<evidence type="ECO:0008006" key="4">
    <source>
        <dbReference type="Google" id="ProtNLM"/>
    </source>
</evidence>
<feature type="compositionally biased region" description="Basic residues" evidence="1">
    <location>
        <begin position="81"/>
        <end position="90"/>
    </location>
</feature>
<evidence type="ECO:0000313" key="2">
    <source>
        <dbReference type="EMBL" id="GGU42051.1"/>
    </source>
</evidence>
<evidence type="ECO:0000313" key="3">
    <source>
        <dbReference type="Proteomes" id="UP000654471"/>
    </source>
</evidence>
<keyword evidence="3" id="KW-1185">Reference proteome</keyword>
<name>A0ABQ2UNE3_9ACTN</name>
<dbReference type="EMBL" id="BMRP01000001">
    <property type="protein sequence ID" value="GGU42051.1"/>
    <property type="molecule type" value="Genomic_DNA"/>
</dbReference>